<dbReference type="PANTHER" id="PTHR38445:SF9">
    <property type="entry name" value="HTH-TYPE TRANSCRIPTIONAL REPRESSOR YTRA"/>
    <property type="match status" value="1"/>
</dbReference>
<evidence type="ECO:0000256" key="1">
    <source>
        <dbReference type="ARBA" id="ARBA00023015"/>
    </source>
</evidence>
<dbReference type="SMART" id="SM00345">
    <property type="entry name" value="HTH_GNTR"/>
    <property type="match status" value="1"/>
</dbReference>
<organism evidence="5 6">
    <name type="scientific">Gracilibacillus marinus</name>
    <dbReference type="NCBI Taxonomy" id="630535"/>
    <lineage>
        <taxon>Bacteria</taxon>
        <taxon>Bacillati</taxon>
        <taxon>Bacillota</taxon>
        <taxon>Bacilli</taxon>
        <taxon>Bacillales</taxon>
        <taxon>Bacillaceae</taxon>
        <taxon>Gracilibacillus</taxon>
    </lineage>
</organism>
<evidence type="ECO:0000313" key="5">
    <source>
        <dbReference type="EMBL" id="MFC4387218.1"/>
    </source>
</evidence>
<proteinExistence type="predicted"/>
<feature type="domain" description="HTH gntR-type" evidence="4">
    <location>
        <begin position="10"/>
        <end position="78"/>
    </location>
</feature>
<keyword evidence="3" id="KW-0804">Transcription</keyword>
<gene>
    <name evidence="5" type="ORF">ACFOZ1_05275</name>
</gene>
<dbReference type="PROSITE" id="PS50949">
    <property type="entry name" value="HTH_GNTR"/>
    <property type="match status" value="1"/>
</dbReference>
<dbReference type="PANTHER" id="PTHR38445">
    <property type="entry name" value="HTH-TYPE TRANSCRIPTIONAL REPRESSOR YTRA"/>
    <property type="match status" value="1"/>
</dbReference>
<dbReference type="Pfam" id="PF00392">
    <property type="entry name" value="GntR"/>
    <property type="match status" value="1"/>
</dbReference>
<evidence type="ECO:0000313" key="6">
    <source>
        <dbReference type="Proteomes" id="UP001595880"/>
    </source>
</evidence>
<protein>
    <submittedName>
        <fullName evidence="5">GntR family transcriptional regulator</fullName>
    </submittedName>
</protein>
<keyword evidence="6" id="KW-1185">Reference proteome</keyword>
<dbReference type="RefSeq" id="WP_390196729.1">
    <property type="nucleotide sequence ID" value="NZ_JBHSDV010000001.1"/>
</dbReference>
<dbReference type="CDD" id="cd07377">
    <property type="entry name" value="WHTH_GntR"/>
    <property type="match status" value="1"/>
</dbReference>
<dbReference type="PRINTS" id="PR00035">
    <property type="entry name" value="HTHGNTR"/>
</dbReference>
<dbReference type="InterPro" id="IPR036390">
    <property type="entry name" value="WH_DNA-bd_sf"/>
</dbReference>
<keyword evidence="1" id="KW-0805">Transcription regulation</keyword>
<dbReference type="Gene3D" id="1.10.10.10">
    <property type="entry name" value="Winged helix-like DNA-binding domain superfamily/Winged helix DNA-binding domain"/>
    <property type="match status" value="1"/>
</dbReference>
<dbReference type="EMBL" id="JBHSDV010000001">
    <property type="protein sequence ID" value="MFC4387218.1"/>
    <property type="molecule type" value="Genomic_DNA"/>
</dbReference>
<dbReference type="InterPro" id="IPR036388">
    <property type="entry name" value="WH-like_DNA-bd_sf"/>
</dbReference>
<comment type="caution">
    <text evidence="5">The sequence shown here is derived from an EMBL/GenBank/DDBJ whole genome shotgun (WGS) entry which is preliminary data.</text>
</comment>
<keyword evidence="2" id="KW-0238">DNA-binding</keyword>
<dbReference type="SUPFAM" id="SSF46785">
    <property type="entry name" value="Winged helix' DNA-binding domain"/>
    <property type="match status" value="1"/>
</dbReference>
<reference evidence="6" key="1">
    <citation type="journal article" date="2019" name="Int. J. Syst. Evol. Microbiol.">
        <title>The Global Catalogue of Microorganisms (GCM) 10K type strain sequencing project: providing services to taxonomists for standard genome sequencing and annotation.</title>
        <authorList>
            <consortium name="The Broad Institute Genomics Platform"/>
            <consortium name="The Broad Institute Genome Sequencing Center for Infectious Disease"/>
            <person name="Wu L."/>
            <person name="Ma J."/>
        </authorList>
    </citation>
    <scope>NUCLEOTIDE SEQUENCE [LARGE SCALE GENOMIC DNA]</scope>
    <source>
        <strain evidence="6">KACC 14058</strain>
    </source>
</reference>
<name>A0ABV8VRZ2_9BACI</name>
<evidence type="ECO:0000256" key="3">
    <source>
        <dbReference type="ARBA" id="ARBA00023163"/>
    </source>
</evidence>
<dbReference type="Proteomes" id="UP001595880">
    <property type="component" value="Unassembled WGS sequence"/>
</dbReference>
<sequence length="130" mass="15037">MFELDLRNRKPIYEQLVEKFKQLIINEIVKQDEQLPSVRQLAQELSINPNTIQKAYRELEAQGYIYSVKGKGSFVNQMELVNNQQQLIEVKEQLKKQLQEAIFLGLTVNEIKEIVNELIGGEVNDTSSES</sequence>
<evidence type="ECO:0000259" key="4">
    <source>
        <dbReference type="PROSITE" id="PS50949"/>
    </source>
</evidence>
<accession>A0ABV8VRZ2</accession>
<evidence type="ECO:0000256" key="2">
    <source>
        <dbReference type="ARBA" id="ARBA00023125"/>
    </source>
</evidence>
<dbReference type="InterPro" id="IPR000524">
    <property type="entry name" value="Tscrpt_reg_HTH_GntR"/>
</dbReference>